<evidence type="ECO:0000313" key="13">
    <source>
        <dbReference type="EMBL" id="KTB04596.1"/>
    </source>
</evidence>
<dbReference type="Pfam" id="PF18995">
    <property type="entry name" value="PRT6_C"/>
    <property type="match status" value="1"/>
</dbReference>
<feature type="compositionally biased region" description="Low complexity" evidence="11">
    <location>
        <begin position="274"/>
        <end position="284"/>
    </location>
</feature>
<feature type="domain" description="UBR-type" evidence="12">
    <location>
        <begin position="108"/>
        <end position="181"/>
    </location>
</feature>
<organism evidence="13 14">
    <name type="scientific">Candida glabrata</name>
    <name type="common">Yeast</name>
    <name type="synonym">Torulopsis glabrata</name>
    <dbReference type="NCBI Taxonomy" id="5478"/>
    <lineage>
        <taxon>Eukaryota</taxon>
        <taxon>Fungi</taxon>
        <taxon>Dikarya</taxon>
        <taxon>Ascomycota</taxon>
        <taxon>Saccharomycotina</taxon>
        <taxon>Saccharomycetes</taxon>
        <taxon>Saccharomycetales</taxon>
        <taxon>Saccharomycetaceae</taxon>
        <taxon>Nakaseomyces</taxon>
    </lineage>
</organism>
<dbReference type="VEuPathDB" id="FungiDB:B1J91_H09350g"/>
<keyword evidence="3 10" id="KW-0808">Transferase</keyword>
<gene>
    <name evidence="13" type="ORF">AO440_002296</name>
</gene>
<dbReference type="GO" id="GO:0000209">
    <property type="term" value="P:protein polyubiquitination"/>
    <property type="evidence" value="ECO:0007669"/>
    <property type="project" value="EnsemblFungi"/>
</dbReference>
<dbReference type="GO" id="GO:1904855">
    <property type="term" value="F:proteasome regulatory particle binding"/>
    <property type="evidence" value="ECO:0007669"/>
    <property type="project" value="EnsemblFungi"/>
</dbReference>
<feature type="zinc finger region" description="UBR-type" evidence="9">
    <location>
        <begin position="108"/>
        <end position="181"/>
    </location>
</feature>
<dbReference type="FunFam" id="2.10.110.30:FF:000002">
    <property type="entry name" value="Putative e3 ubiquitin-protein ligase ubr3"/>
    <property type="match status" value="1"/>
</dbReference>
<dbReference type="GO" id="GO:0000151">
    <property type="term" value="C:ubiquitin ligase complex"/>
    <property type="evidence" value="ECO:0007669"/>
    <property type="project" value="TreeGrafter"/>
</dbReference>
<evidence type="ECO:0000256" key="9">
    <source>
        <dbReference type="PROSITE-ProRule" id="PRU00508"/>
    </source>
</evidence>
<dbReference type="GO" id="GO:0061630">
    <property type="term" value="F:ubiquitin protein ligase activity"/>
    <property type="evidence" value="ECO:0007669"/>
    <property type="project" value="UniProtKB-UniRule"/>
</dbReference>
<keyword evidence="4 10" id="KW-0479">Metal-binding</keyword>
<dbReference type="GO" id="GO:0120174">
    <property type="term" value="P:stress-induced homeostatically regulated protein degradation pathway"/>
    <property type="evidence" value="ECO:0007669"/>
    <property type="project" value="EnsemblFungi"/>
</dbReference>
<dbReference type="GO" id="GO:0008270">
    <property type="term" value="F:zinc ion binding"/>
    <property type="evidence" value="ECO:0007669"/>
    <property type="project" value="UniProtKB-UniRule"/>
</dbReference>
<dbReference type="VEuPathDB" id="FungiDB:CAGL0H09350g"/>
<dbReference type="InterPro" id="IPR039164">
    <property type="entry name" value="UBR1-like"/>
</dbReference>
<feature type="region of interest" description="Disordered" evidence="11">
    <location>
        <begin position="272"/>
        <end position="318"/>
    </location>
</feature>
<evidence type="ECO:0000256" key="11">
    <source>
        <dbReference type="SAM" id="MobiDB-lite"/>
    </source>
</evidence>
<dbReference type="EMBL" id="LLZZ01000116">
    <property type="protein sequence ID" value="KTB04596.1"/>
    <property type="molecule type" value="Genomic_DNA"/>
</dbReference>
<proteinExistence type="inferred from homology"/>
<dbReference type="InterPro" id="IPR013083">
    <property type="entry name" value="Znf_RING/FYVE/PHD"/>
</dbReference>
<evidence type="ECO:0000256" key="6">
    <source>
        <dbReference type="ARBA" id="ARBA00022786"/>
    </source>
</evidence>
<dbReference type="VEuPathDB" id="FungiDB:GWK60_H09317"/>
<dbReference type="GO" id="GO:0090089">
    <property type="term" value="P:regulation of dipeptide transport"/>
    <property type="evidence" value="ECO:0007669"/>
    <property type="project" value="EnsemblFungi"/>
</dbReference>
<evidence type="ECO:0000256" key="7">
    <source>
        <dbReference type="ARBA" id="ARBA00022833"/>
    </source>
</evidence>
<feature type="compositionally biased region" description="Acidic residues" evidence="11">
    <location>
        <begin position="285"/>
        <end position="299"/>
    </location>
</feature>
<comment type="caution">
    <text evidence="13">The sequence shown here is derived from an EMBL/GenBank/DDBJ whole genome shotgun (WGS) entry which is preliminary data.</text>
</comment>
<dbReference type="GO" id="GO:0071629">
    <property type="term" value="P:cytoplasm protein quality control by the ubiquitin-proteasome system"/>
    <property type="evidence" value="ECO:0007669"/>
    <property type="project" value="EnsemblFungi"/>
</dbReference>
<dbReference type="Gene3D" id="2.10.110.30">
    <property type="match status" value="1"/>
</dbReference>
<dbReference type="Proteomes" id="UP000054886">
    <property type="component" value="Unassembled WGS sequence"/>
</dbReference>
<dbReference type="Pfam" id="PF02207">
    <property type="entry name" value="zf-UBR"/>
    <property type="match status" value="1"/>
</dbReference>
<sequence length="1965" mass="226468">MDLQAVRMEVRETLNSIHEMNYFKGTRGPTERVKMSFTLKEFLYRYLYYLICDEGKNLPQLFDTAPVGLFPKDLKEIKDIDLVWATKSNSFFTIDKEKVTKVHRHSGRNCGRKFKIGEPLYRCHECGCDETCVLCIFCFNPEDHVGHHVYTDICSDVTSGICDCGDEEAWNVPLNCKAELEEKNQESTGESNASNENTFMKPETTQLIEVILEEVIDHFIDVFNQNLEPLPTFQHAISLKLKSHTQFGKIKERSEFLNDFKYKNFYNSAANYGETNENSSSNENIPEENMDKDSDEVADDVASTGGVLQADKTSEDCPTEPKHYTVMIYNDEFHNYSQATTALRQGVPDNVHTDLLTSRIDSEGRAMLKCSMDLSSVMGGFFAVQTNGLTATLTSWDEYIHQEACKHLIFWITHCLAIPDPDFQNTFRDALGKVLCSQYDSTKTVDMNPFINKHFEHLFEEEGNHDCLNMSVLAPGNKIPLGKHKALSSDSIDKISTGINELIEIKDKNYTNSRVQYLLYFDNRYWKRLRKEVQNMIIPTLSSSFTYKPYFCRQVVEIFNHMTRSVAYMDREPQLTALRECIVQLFTCPTNAAMIFNDGSFIDIVWSVFDIFAEFCKYDGPLLLWQRVQKSNPTKSYSISFKQGLYTVETLLSKVADPNIPLRAPEFVSIVTLCKIFNGAWKLKRKEGEHILHEDQYFIPYLEYTTSIYSIIQTIEKIMEQFKDQIDTNLLRNAIKLVNTFLAHRSLTYREVAGTHEIIKFEVSREPVAYMNPVQTLFSFLIEKTSLTEAKEIVLRDCNDFLKISDFSLRAVVLCAQIDVGFWVRNGVSVLHQASYYRNNPELNSYSRDIHLNQLALLWEVDDIPRILYNILDRWELLSWFTGETEYNNTVYEDKIGLVIQQFITFLYHLLTERRFFKNYASAKEKRFSQIKTSIMYSLYTKPLSYSKLLKNVPDYLSEDGTEFDKALSEVSTFMEPKGLADNGVFVLKDNLYSKIDPLRLDNLENEFESSASIIKSHLATSKEDVNKTILVPQLIHPKHLDPLTMRLGAFTRTGVFAKLMYKLLQVCLDTENGLFLNELLHLIHCVFKDDEQVNGKSSIPQNFISKSICNLFLSIANAKSDIFSESITSKADYLLEVMIRKNPEDVFDSLITGFGLEYVDEYKTKKLNQGVILEETEKEKKKRLAKKHQAKLMAKFNSQQSKFMKENSAVFDDKENELDMLGNRITASEDFTCSLCQDDTSDDFFVVPVYHDFSPAFREADVYSAEDYSGKVHGFFNDEEKASATDATVLEDLRLNSEMGSRKVFVSCNHHIHHNCFRRYIQKKRFSSNAFICPLCQTFSNAVIPICQTDKSEEALNLNSFGMPMPILDIVSRLFKNFTVSRYKSIHSIFNLILPQINSFDKIIRKSSEFNDTDTSLIMAAHWANTISMLEISSRLDPPDTNSYIKGREQKFKTLGNILISMSLFYYIMGKPTNKLEIYDSSSESGNCYNQVLQYIVKSTLFENTPVKEAVSRVMFVLIKQTVQSYFKCMWMNDSREDYQFSDMFKDGYEAPELVVSAIRQFENEYFKTNISKTREVHEKDQAYYNIIYSFLLNQIVPSYKRVFIMLKVFHNLVKESEDQPLIIDDVNIESDISIEDYVSFANSATPLLTEFTDFDDMFVQALLDSKFTEGNDTYLKDIPHEYPGVVKLINLKKYLNTYVTDSKQFKLLEEALTNVINPKNRLDFRICLTCGMKVHLRTDRREMSRHLTNCFSSFGLFLMPNTSEVCLFLSQPPSNIFISAPYLNSHGEVGRNAMRRGDLTTLNLKRYEHLNKLWINNEVTGYISRVMGDEFRVNILSNGFLFEITRGQRFPTRPTEIDEDNDFYDDEEIRDVDMDDEDLARGANGIVGGPAAAAAAATTLFGFPNAAGAQGDVRDFFQIFEDFRDAVQNGDNDEQDFRMDLEDTDGNTWQNQDQEDTDDEPEW</sequence>
<dbReference type="InterPro" id="IPR044046">
    <property type="entry name" value="E3_ligase_UBR-like_C"/>
</dbReference>
<dbReference type="UniPathway" id="UPA00143"/>
<evidence type="ECO:0000256" key="2">
    <source>
        <dbReference type="ARBA" id="ARBA00004906"/>
    </source>
</evidence>
<evidence type="ECO:0000256" key="3">
    <source>
        <dbReference type="ARBA" id="ARBA00022679"/>
    </source>
</evidence>
<dbReference type="GO" id="GO:0034620">
    <property type="term" value="P:cellular response to unfolded protein"/>
    <property type="evidence" value="ECO:0007669"/>
    <property type="project" value="EnsemblFungi"/>
</dbReference>
<dbReference type="CDD" id="cd19672">
    <property type="entry name" value="UBR-box_UBR1_like"/>
    <property type="match status" value="1"/>
</dbReference>
<keyword evidence="5 10" id="KW-0863">Zinc-finger</keyword>
<keyword evidence="6 10" id="KW-0833">Ubl conjugation pathway</keyword>
<evidence type="ECO:0000256" key="1">
    <source>
        <dbReference type="ARBA" id="ARBA00000900"/>
    </source>
</evidence>
<dbReference type="GO" id="GO:1990116">
    <property type="term" value="P:ribosome-associated ubiquitin-dependent protein catabolic process"/>
    <property type="evidence" value="ECO:0007669"/>
    <property type="project" value="EnsemblFungi"/>
</dbReference>
<comment type="similarity">
    <text evidence="8 10">Belongs to the E3 ubiquitin-protein ligase UBR1-like family.</text>
</comment>
<dbReference type="SUPFAM" id="SSF57850">
    <property type="entry name" value="RING/U-box"/>
    <property type="match status" value="1"/>
</dbReference>
<dbReference type="VEuPathDB" id="FungiDB:GVI51_H09251"/>
<dbReference type="GO" id="GO:0005737">
    <property type="term" value="C:cytoplasm"/>
    <property type="evidence" value="ECO:0007669"/>
    <property type="project" value="EnsemblFungi"/>
</dbReference>
<evidence type="ECO:0000256" key="10">
    <source>
        <dbReference type="RuleBase" id="RU366018"/>
    </source>
</evidence>
<evidence type="ECO:0000256" key="8">
    <source>
        <dbReference type="ARBA" id="ARBA00046341"/>
    </source>
</evidence>
<dbReference type="SMART" id="SM00396">
    <property type="entry name" value="ZnF_UBR1"/>
    <property type="match status" value="1"/>
</dbReference>
<dbReference type="PROSITE" id="PS51157">
    <property type="entry name" value="ZF_UBR"/>
    <property type="match status" value="1"/>
</dbReference>
<evidence type="ECO:0000256" key="4">
    <source>
        <dbReference type="ARBA" id="ARBA00022723"/>
    </source>
</evidence>
<dbReference type="Gene3D" id="3.30.40.10">
    <property type="entry name" value="Zinc/RING finger domain, C3HC4 (zinc finger)"/>
    <property type="match status" value="1"/>
</dbReference>
<dbReference type="Pfam" id="PF22960">
    <property type="entry name" value="WHD_UBR1"/>
    <property type="match status" value="1"/>
</dbReference>
<evidence type="ECO:0000256" key="5">
    <source>
        <dbReference type="ARBA" id="ARBA00022771"/>
    </source>
</evidence>
<dbReference type="PANTHER" id="PTHR21497">
    <property type="entry name" value="UBIQUITIN LIGASE E3 ALPHA-RELATED"/>
    <property type="match status" value="1"/>
</dbReference>
<evidence type="ECO:0000313" key="14">
    <source>
        <dbReference type="Proteomes" id="UP000054886"/>
    </source>
</evidence>
<dbReference type="GO" id="GO:0072671">
    <property type="term" value="P:mitochondria-associated ubiquitin-dependent protein catabolic process"/>
    <property type="evidence" value="ECO:0007669"/>
    <property type="project" value="EnsemblFungi"/>
</dbReference>
<dbReference type="EC" id="2.3.2.27" evidence="10"/>
<name>A0A0W0D2C0_CANGB</name>
<reference evidence="13 14" key="1">
    <citation type="submission" date="2015-10" db="EMBL/GenBank/DDBJ databases">
        <title>Draft genomes sequences of Candida glabrata isolates 1A, 1B, 2A, 2B, 3A and 3B.</title>
        <authorList>
            <person name="Haavelsrud O.E."/>
            <person name="Gaustad P."/>
        </authorList>
    </citation>
    <scope>NUCLEOTIDE SEQUENCE [LARGE SCALE GENOMIC DNA]</scope>
    <source>
        <strain evidence="13">910700640</strain>
    </source>
</reference>
<dbReference type="GO" id="GO:0071596">
    <property type="term" value="P:ubiquitin-dependent protein catabolic process via the N-end rule pathway"/>
    <property type="evidence" value="ECO:0007669"/>
    <property type="project" value="UniProtKB-UniRule"/>
</dbReference>
<keyword evidence="7 10" id="KW-0862">Zinc</keyword>
<comment type="pathway">
    <text evidence="2 10">Protein modification; protein ubiquitination.</text>
</comment>
<feature type="region of interest" description="Disordered" evidence="11">
    <location>
        <begin position="1929"/>
        <end position="1965"/>
    </location>
</feature>
<dbReference type="InterPro" id="IPR055194">
    <property type="entry name" value="UBR1-like_WH"/>
</dbReference>
<protein>
    <recommendedName>
        <fullName evidence="10">E3 ubiquitin-protein ligase</fullName>
        <ecNumber evidence="10">2.3.2.27</ecNumber>
    </recommendedName>
</protein>
<comment type="catalytic activity">
    <reaction evidence="1 10">
        <text>S-ubiquitinyl-[E2 ubiquitin-conjugating enzyme]-L-cysteine + [acceptor protein]-L-lysine = [E2 ubiquitin-conjugating enzyme]-L-cysteine + N(6)-ubiquitinyl-[acceptor protein]-L-lysine.</text>
        <dbReference type="EC" id="2.3.2.27"/>
    </reaction>
</comment>
<dbReference type="GO" id="GO:0008540">
    <property type="term" value="C:proteasome regulatory particle, base subcomplex"/>
    <property type="evidence" value="ECO:0007669"/>
    <property type="project" value="EnsemblFungi"/>
</dbReference>
<dbReference type="PANTHER" id="PTHR21497:SF26">
    <property type="entry name" value="E3 UBIQUITIN-PROTEIN LIGASE UBR1"/>
    <property type="match status" value="1"/>
</dbReference>
<comment type="function">
    <text evidence="10">Ubiquitin ligase protein which is a component of the N-end rule pathway. Recognizes and binds to proteins bearing specific N-terminal residues that are destabilizing according to the N-end rule, leading to their ubiquitination and subsequent degradation.</text>
</comment>
<feature type="compositionally biased region" description="Acidic residues" evidence="11">
    <location>
        <begin position="1955"/>
        <end position="1965"/>
    </location>
</feature>
<accession>A0A0W0D2C0</accession>
<evidence type="ECO:0000259" key="12">
    <source>
        <dbReference type="PROSITE" id="PS51157"/>
    </source>
</evidence>
<dbReference type="GO" id="GO:0036503">
    <property type="term" value="P:ERAD pathway"/>
    <property type="evidence" value="ECO:0007669"/>
    <property type="project" value="EnsemblFungi"/>
</dbReference>
<dbReference type="GO" id="GO:1990303">
    <property type="term" value="C:UBR1-RAD6 ubiquitin ligase complex"/>
    <property type="evidence" value="ECO:0007669"/>
    <property type="project" value="EnsemblFungi"/>
</dbReference>
<dbReference type="GO" id="GO:0006513">
    <property type="term" value="P:protein monoubiquitination"/>
    <property type="evidence" value="ECO:0007669"/>
    <property type="project" value="EnsemblFungi"/>
</dbReference>
<dbReference type="InterPro" id="IPR003126">
    <property type="entry name" value="Znf_UBR"/>
</dbReference>